<feature type="transmembrane region" description="Helical" evidence="8">
    <location>
        <begin position="150"/>
        <end position="172"/>
    </location>
</feature>
<feature type="transmembrane region" description="Helical" evidence="8">
    <location>
        <begin position="235"/>
        <end position="260"/>
    </location>
</feature>
<sequence length="303" mass="35203">MELKTTENSEQQYFKTRIGLICSCLGCVVGTGNIWRFPRIVANNSDEKGGLVFLIVWSLFLLLWSIPMLLIEYGTGRYTKKAIIGSFQQFMGEKGSWCGAWISMVTFFISCYYSVVLGWCFYYVVYCIANELPDNVEDSRQIFRDYAEDFVWGFALVINGMMLQAMVIFYGTENFRKNLFNRFSLDDWKLPRVWGWMIKFVLPVEAIAIIVWWAVDLIDGTTGDGEKWYEFGRETFVMTILQWGSLMLLVILVNCVVYFYRHKEPALDKRPILDDVDTVMTDTKTPEKQGLSSMSESYRSIRL</sequence>
<evidence type="ECO:0000256" key="8">
    <source>
        <dbReference type="SAM" id="Phobius"/>
    </source>
</evidence>
<protein>
    <submittedName>
        <fullName evidence="9">Uncharacterized protein</fullName>
    </submittedName>
</protein>
<feature type="compositionally biased region" description="Polar residues" evidence="7">
    <location>
        <begin position="290"/>
        <end position="303"/>
    </location>
</feature>
<feature type="transmembrane region" description="Helical" evidence="8">
    <location>
        <begin position="193"/>
        <end position="215"/>
    </location>
</feature>
<feature type="binding site" evidence="6">
    <location>
        <position position="29"/>
    </location>
    <ligand>
        <name>Na(+)</name>
        <dbReference type="ChEBI" id="CHEBI:29101"/>
        <label>1</label>
    </ligand>
</feature>
<comment type="subcellular location">
    <subcellularLocation>
        <location evidence="1">Membrane</location>
        <topology evidence="1">Multi-pass membrane protein</topology>
    </subcellularLocation>
</comment>
<dbReference type="InterPro" id="IPR037272">
    <property type="entry name" value="SNS_sf"/>
</dbReference>
<dbReference type="PRINTS" id="PR00176">
    <property type="entry name" value="NANEUSMPORT"/>
</dbReference>
<accession>A0A6J8E1P4</accession>
<keyword evidence="10" id="KW-1185">Reference proteome</keyword>
<dbReference type="PANTHER" id="PTHR42948:SF1">
    <property type="entry name" value="TRANSPORTER"/>
    <property type="match status" value="1"/>
</dbReference>
<dbReference type="Pfam" id="PF00209">
    <property type="entry name" value="SNF"/>
    <property type="match status" value="1"/>
</dbReference>
<keyword evidence="3 8" id="KW-0812">Transmembrane</keyword>
<keyword evidence="6" id="KW-0479">Metal-binding</keyword>
<keyword evidence="2" id="KW-0813">Transport</keyword>
<evidence type="ECO:0000256" key="3">
    <source>
        <dbReference type="ARBA" id="ARBA00022692"/>
    </source>
</evidence>
<dbReference type="PANTHER" id="PTHR42948">
    <property type="entry name" value="TRANSPORTER"/>
    <property type="match status" value="1"/>
</dbReference>
<evidence type="ECO:0000256" key="5">
    <source>
        <dbReference type="ARBA" id="ARBA00023136"/>
    </source>
</evidence>
<dbReference type="Proteomes" id="UP000507470">
    <property type="component" value="Unassembled WGS sequence"/>
</dbReference>
<evidence type="ECO:0000256" key="1">
    <source>
        <dbReference type="ARBA" id="ARBA00004141"/>
    </source>
</evidence>
<feature type="transmembrane region" description="Helical" evidence="8">
    <location>
        <begin position="49"/>
        <end position="71"/>
    </location>
</feature>
<feature type="binding site" evidence="6">
    <location>
        <position position="33"/>
    </location>
    <ligand>
        <name>Na(+)</name>
        <dbReference type="ChEBI" id="CHEBI:29101"/>
        <label>1</label>
    </ligand>
</feature>
<dbReference type="AlphaFoldDB" id="A0A6J8E1P4"/>
<dbReference type="GO" id="GO:0016020">
    <property type="term" value="C:membrane"/>
    <property type="evidence" value="ECO:0007669"/>
    <property type="project" value="UniProtKB-SubCell"/>
</dbReference>
<feature type="region of interest" description="Disordered" evidence="7">
    <location>
        <begin position="283"/>
        <end position="303"/>
    </location>
</feature>
<reference evidence="9 10" key="1">
    <citation type="submission" date="2020-06" db="EMBL/GenBank/DDBJ databases">
        <authorList>
            <person name="Li R."/>
            <person name="Bekaert M."/>
        </authorList>
    </citation>
    <scope>NUCLEOTIDE SEQUENCE [LARGE SCALE GENOMIC DNA]</scope>
    <source>
        <strain evidence="10">wild</strain>
    </source>
</reference>
<dbReference type="InterPro" id="IPR000175">
    <property type="entry name" value="Na/ntran_symport"/>
</dbReference>
<gene>
    <name evidence="9" type="ORF">MCOR_47492</name>
</gene>
<keyword evidence="4 8" id="KW-1133">Transmembrane helix</keyword>
<evidence type="ECO:0000256" key="2">
    <source>
        <dbReference type="ARBA" id="ARBA00022448"/>
    </source>
</evidence>
<feature type="transmembrane region" description="Helical" evidence="8">
    <location>
        <begin position="18"/>
        <end position="37"/>
    </location>
</feature>
<name>A0A6J8E1P4_MYTCO</name>
<dbReference type="SUPFAM" id="SSF161070">
    <property type="entry name" value="SNF-like"/>
    <property type="match status" value="2"/>
</dbReference>
<feature type="transmembrane region" description="Helical" evidence="8">
    <location>
        <begin position="100"/>
        <end position="125"/>
    </location>
</feature>
<organism evidence="9 10">
    <name type="scientific">Mytilus coruscus</name>
    <name type="common">Sea mussel</name>
    <dbReference type="NCBI Taxonomy" id="42192"/>
    <lineage>
        <taxon>Eukaryota</taxon>
        <taxon>Metazoa</taxon>
        <taxon>Spiralia</taxon>
        <taxon>Lophotrochozoa</taxon>
        <taxon>Mollusca</taxon>
        <taxon>Bivalvia</taxon>
        <taxon>Autobranchia</taxon>
        <taxon>Pteriomorphia</taxon>
        <taxon>Mytilida</taxon>
        <taxon>Mytiloidea</taxon>
        <taxon>Mytilidae</taxon>
        <taxon>Mytilinae</taxon>
        <taxon>Mytilus</taxon>
    </lineage>
</organism>
<evidence type="ECO:0000313" key="10">
    <source>
        <dbReference type="Proteomes" id="UP000507470"/>
    </source>
</evidence>
<evidence type="ECO:0000313" key="9">
    <source>
        <dbReference type="EMBL" id="CAC5414744.1"/>
    </source>
</evidence>
<evidence type="ECO:0000256" key="6">
    <source>
        <dbReference type="PIRSR" id="PIRSR600175-1"/>
    </source>
</evidence>
<keyword evidence="6" id="KW-0915">Sodium</keyword>
<dbReference type="PROSITE" id="PS50267">
    <property type="entry name" value="NA_NEUROTRAN_SYMP_3"/>
    <property type="match status" value="1"/>
</dbReference>
<dbReference type="GO" id="GO:0046872">
    <property type="term" value="F:metal ion binding"/>
    <property type="evidence" value="ECO:0007669"/>
    <property type="project" value="UniProtKB-KW"/>
</dbReference>
<feature type="binding site" evidence="6">
    <location>
        <position position="26"/>
    </location>
    <ligand>
        <name>Na(+)</name>
        <dbReference type="ChEBI" id="CHEBI:29101"/>
        <label>1</label>
    </ligand>
</feature>
<evidence type="ECO:0000256" key="7">
    <source>
        <dbReference type="SAM" id="MobiDB-lite"/>
    </source>
</evidence>
<evidence type="ECO:0000256" key="4">
    <source>
        <dbReference type="ARBA" id="ARBA00022989"/>
    </source>
</evidence>
<dbReference type="EMBL" id="CACVKT020008353">
    <property type="protein sequence ID" value="CAC5414744.1"/>
    <property type="molecule type" value="Genomic_DNA"/>
</dbReference>
<proteinExistence type="predicted"/>
<keyword evidence="5 8" id="KW-0472">Membrane</keyword>
<dbReference type="OrthoDB" id="6581954at2759"/>